<dbReference type="Proteomes" id="UP000673821">
    <property type="component" value="Unassembled WGS sequence"/>
</dbReference>
<evidence type="ECO:0000313" key="1">
    <source>
        <dbReference type="EMBL" id="CAE6811123.1"/>
    </source>
</evidence>
<dbReference type="RefSeq" id="WP_200659654.1">
    <property type="nucleotide sequence ID" value="NZ_CAJNBH010000019.1"/>
</dbReference>
<evidence type="ECO:0000313" key="2">
    <source>
        <dbReference type="Proteomes" id="UP000673821"/>
    </source>
</evidence>
<gene>
    <name evidence="1" type="ORF">R69776_05688</name>
</gene>
<proteinExistence type="predicted"/>
<dbReference type="SUPFAM" id="SSF53448">
    <property type="entry name" value="Nucleotide-diphospho-sugar transferases"/>
    <property type="match status" value="1"/>
</dbReference>
<organism evidence="1 2">
    <name type="scientific">Paraburkholderia nemoris</name>
    <dbReference type="NCBI Taxonomy" id="2793076"/>
    <lineage>
        <taxon>Bacteria</taxon>
        <taxon>Pseudomonadati</taxon>
        <taxon>Pseudomonadota</taxon>
        <taxon>Betaproteobacteria</taxon>
        <taxon>Burkholderiales</taxon>
        <taxon>Burkholderiaceae</taxon>
        <taxon>Paraburkholderia</taxon>
    </lineage>
</organism>
<comment type="caution">
    <text evidence="1">The sequence shown here is derived from an EMBL/GenBank/DDBJ whole genome shotgun (WGS) entry which is preliminary data.</text>
</comment>
<sequence length="292" mass="33523">MLKVTFWFRVKRRLRRDFAHFLSFIFAFAYFWVNRCSHKSIVAAEGGVTVSLTSHGSRIETVFCTIESIGAGVCKPGRLILWIDDAKIFENLPKTLKRLQQRGLTVGFCENFGPHTKYFPIVESGELPELLVTADDDIFYSRNWLKRLAEENRRTPDMIVCYRAHRVEISEAGIAPYQRWKPCNTSEASYLNFATGVSGVIYPKSYLLCLKLAGRGFASCAPRADDVWLYAMAIRNGFEIRQIFRRPIHFLEHPLSQKIALHLDNVMGGRNDVQIANTCTERDIEFLWANSK</sequence>
<protein>
    <recommendedName>
        <fullName evidence="3">Glycosyltransferase</fullName>
    </recommendedName>
</protein>
<name>A0ABM8SI57_9BURK</name>
<keyword evidence="2" id="KW-1185">Reference proteome</keyword>
<dbReference type="InterPro" id="IPR029044">
    <property type="entry name" value="Nucleotide-diphossugar_trans"/>
</dbReference>
<accession>A0ABM8SI57</accession>
<reference evidence="1 2" key="1">
    <citation type="submission" date="2021-02" db="EMBL/GenBank/DDBJ databases">
        <authorList>
            <person name="Vanwijnsberghe S."/>
        </authorList>
    </citation>
    <scope>NUCLEOTIDE SEQUENCE [LARGE SCALE GENOMIC DNA]</scope>
    <source>
        <strain evidence="1 2">R-69776</strain>
    </source>
</reference>
<dbReference type="EMBL" id="CAJNBH010000019">
    <property type="protein sequence ID" value="CAE6811123.1"/>
    <property type="molecule type" value="Genomic_DNA"/>
</dbReference>
<evidence type="ECO:0008006" key="3">
    <source>
        <dbReference type="Google" id="ProtNLM"/>
    </source>
</evidence>